<dbReference type="WBParaSite" id="PSAMB.scaffold1138size35462.g11168.t1">
    <property type="protein sequence ID" value="PSAMB.scaffold1138size35462.g11168.t1"/>
    <property type="gene ID" value="PSAMB.scaffold1138size35462.g11168"/>
</dbReference>
<dbReference type="PANTHER" id="PTHR10083:SF328">
    <property type="entry name" value="TISSUE FACTOR PATHWAY INHIBITOR"/>
    <property type="match status" value="1"/>
</dbReference>
<protein>
    <submittedName>
        <fullName evidence="7">BPTI/Kunitz inhibitor domain-containing protein</fullName>
    </submittedName>
</protein>
<evidence type="ECO:0000256" key="2">
    <source>
        <dbReference type="ARBA" id="ARBA00022900"/>
    </source>
</evidence>
<keyword evidence="1" id="KW-0646">Protease inhibitor</keyword>
<evidence type="ECO:0000256" key="3">
    <source>
        <dbReference type="ARBA" id="ARBA00023157"/>
    </source>
</evidence>
<sequence length="274" mass="29617">MNWCRNHGAEDYESDNKSWNDCSDYDSGHNYDDNDSGHNYDDNDSEHDYNDNDSEHDYRDNKRTVICLEPLAKGFCRGLEWKYYFDSASKSCSQFGYTGCGGNNNNFEAEFQCQLACAPLLAHNGSGSLGSTEPAIMKLKTTKAATAGTKATTKATTTSEAIDQGATKSHYKIDSHLWEESESSSPSGPFETVSGFASVSGDNSGSADPATMEPKTTKAGTSATTKKPNATTTTKKASDDTTSKAPQNTGSLLSALLLGFSVLVLFQKLYDDIL</sequence>
<dbReference type="Gene3D" id="4.10.410.10">
    <property type="entry name" value="Pancreatic trypsin inhibitor Kunitz domain"/>
    <property type="match status" value="1"/>
</dbReference>
<dbReference type="InterPro" id="IPR002223">
    <property type="entry name" value="Kunitz_BPTI"/>
</dbReference>
<dbReference type="CDD" id="cd00109">
    <property type="entry name" value="Kunitz-type"/>
    <property type="match status" value="1"/>
</dbReference>
<proteinExistence type="predicted"/>
<feature type="compositionally biased region" description="Low complexity" evidence="4">
    <location>
        <begin position="217"/>
        <end position="235"/>
    </location>
</feature>
<dbReference type="PANTHER" id="PTHR10083">
    <property type="entry name" value="KUNITZ-TYPE PROTEASE INHIBITOR-RELATED"/>
    <property type="match status" value="1"/>
</dbReference>
<evidence type="ECO:0000256" key="4">
    <source>
        <dbReference type="SAM" id="MobiDB-lite"/>
    </source>
</evidence>
<keyword evidence="2" id="KW-0722">Serine protease inhibitor</keyword>
<evidence type="ECO:0000313" key="7">
    <source>
        <dbReference type="WBParaSite" id="PSAMB.scaffold1138size35462.g11168.t1"/>
    </source>
</evidence>
<dbReference type="Proteomes" id="UP000887566">
    <property type="component" value="Unplaced"/>
</dbReference>
<feature type="region of interest" description="Disordered" evidence="4">
    <location>
        <begin position="33"/>
        <end position="57"/>
    </location>
</feature>
<dbReference type="InterPro" id="IPR036880">
    <property type="entry name" value="Kunitz_BPTI_sf"/>
</dbReference>
<evidence type="ECO:0000313" key="6">
    <source>
        <dbReference type="Proteomes" id="UP000887566"/>
    </source>
</evidence>
<name>A0A914UPI6_9BILA</name>
<evidence type="ECO:0000256" key="1">
    <source>
        <dbReference type="ARBA" id="ARBA00022690"/>
    </source>
</evidence>
<dbReference type="PROSITE" id="PS00280">
    <property type="entry name" value="BPTI_KUNITZ_1"/>
    <property type="match status" value="1"/>
</dbReference>
<dbReference type="GO" id="GO:0004867">
    <property type="term" value="F:serine-type endopeptidase inhibitor activity"/>
    <property type="evidence" value="ECO:0007669"/>
    <property type="project" value="UniProtKB-KW"/>
</dbReference>
<dbReference type="GO" id="GO:0005615">
    <property type="term" value="C:extracellular space"/>
    <property type="evidence" value="ECO:0007669"/>
    <property type="project" value="TreeGrafter"/>
</dbReference>
<evidence type="ECO:0000259" key="5">
    <source>
        <dbReference type="PROSITE" id="PS50279"/>
    </source>
</evidence>
<dbReference type="PRINTS" id="PR00759">
    <property type="entry name" value="BASICPTASE"/>
</dbReference>
<keyword evidence="3" id="KW-1015">Disulfide bond</keyword>
<dbReference type="InterPro" id="IPR050098">
    <property type="entry name" value="TFPI/VKTCI-like"/>
</dbReference>
<accession>A0A914UPI6</accession>
<organism evidence="6 7">
    <name type="scientific">Plectus sambesii</name>
    <dbReference type="NCBI Taxonomy" id="2011161"/>
    <lineage>
        <taxon>Eukaryota</taxon>
        <taxon>Metazoa</taxon>
        <taxon>Ecdysozoa</taxon>
        <taxon>Nematoda</taxon>
        <taxon>Chromadorea</taxon>
        <taxon>Plectida</taxon>
        <taxon>Plectina</taxon>
        <taxon>Plectoidea</taxon>
        <taxon>Plectidae</taxon>
        <taxon>Plectus</taxon>
    </lineage>
</organism>
<dbReference type="SUPFAM" id="SSF57362">
    <property type="entry name" value="BPTI-like"/>
    <property type="match status" value="1"/>
</dbReference>
<keyword evidence="6" id="KW-1185">Reference proteome</keyword>
<dbReference type="SMART" id="SM00131">
    <property type="entry name" value="KU"/>
    <property type="match status" value="1"/>
</dbReference>
<feature type="domain" description="BPTI/Kunitz inhibitor" evidence="5">
    <location>
        <begin position="67"/>
        <end position="117"/>
    </location>
</feature>
<feature type="region of interest" description="Disordered" evidence="4">
    <location>
        <begin position="177"/>
        <end position="246"/>
    </location>
</feature>
<dbReference type="PROSITE" id="PS50279">
    <property type="entry name" value="BPTI_KUNITZ_2"/>
    <property type="match status" value="1"/>
</dbReference>
<dbReference type="Pfam" id="PF00014">
    <property type="entry name" value="Kunitz_BPTI"/>
    <property type="match status" value="1"/>
</dbReference>
<feature type="compositionally biased region" description="Polar residues" evidence="4">
    <location>
        <begin position="195"/>
        <end position="206"/>
    </location>
</feature>
<dbReference type="InterPro" id="IPR020901">
    <property type="entry name" value="Prtase_inh_Kunz-CS"/>
</dbReference>
<reference evidence="7" key="1">
    <citation type="submission" date="2022-11" db="UniProtKB">
        <authorList>
            <consortium name="WormBaseParasite"/>
        </authorList>
    </citation>
    <scope>IDENTIFICATION</scope>
</reference>
<dbReference type="AlphaFoldDB" id="A0A914UPI6"/>